<organism evidence="1 2">
    <name type="scientific">Dysgonomonas termitidis</name>
    <dbReference type="NCBI Taxonomy" id="1516126"/>
    <lineage>
        <taxon>Bacteria</taxon>
        <taxon>Pseudomonadati</taxon>
        <taxon>Bacteroidota</taxon>
        <taxon>Bacteroidia</taxon>
        <taxon>Bacteroidales</taxon>
        <taxon>Dysgonomonadaceae</taxon>
        <taxon>Dysgonomonas</taxon>
    </lineage>
</organism>
<proteinExistence type="predicted"/>
<dbReference type="EMBL" id="JBHSGN010000076">
    <property type="protein sequence ID" value="MFC4674501.1"/>
    <property type="molecule type" value="Genomic_DNA"/>
</dbReference>
<dbReference type="RefSeq" id="WP_379996861.1">
    <property type="nucleotide sequence ID" value="NZ_JBHSGN010000076.1"/>
</dbReference>
<name>A0ABV9KWY1_9BACT</name>
<evidence type="ECO:0008006" key="3">
    <source>
        <dbReference type="Google" id="ProtNLM"/>
    </source>
</evidence>
<evidence type="ECO:0000313" key="1">
    <source>
        <dbReference type="EMBL" id="MFC4674501.1"/>
    </source>
</evidence>
<protein>
    <recommendedName>
        <fullName evidence="3">Bacteriocin</fullName>
    </recommendedName>
</protein>
<sequence length="59" mass="6595">MKNLDLEVCGVEELDTRQMEQINGGSSDFWTWLRIVSELITDSRTGMGLGEEATFTAGR</sequence>
<accession>A0ABV9KWY1</accession>
<dbReference type="Proteomes" id="UP001596023">
    <property type="component" value="Unassembled WGS sequence"/>
</dbReference>
<evidence type="ECO:0000313" key="2">
    <source>
        <dbReference type="Proteomes" id="UP001596023"/>
    </source>
</evidence>
<comment type="caution">
    <text evidence="1">The sequence shown here is derived from an EMBL/GenBank/DDBJ whole genome shotgun (WGS) entry which is preliminary data.</text>
</comment>
<gene>
    <name evidence="1" type="ORF">ACFO6W_12430</name>
</gene>
<keyword evidence="2" id="KW-1185">Reference proteome</keyword>
<reference evidence="2" key="1">
    <citation type="journal article" date="2019" name="Int. J. Syst. Evol. Microbiol.">
        <title>The Global Catalogue of Microorganisms (GCM) 10K type strain sequencing project: providing services to taxonomists for standard genome sequencing and annotation.</title>
        <authorList>
            <consortium name="The Broad Institute Genomics Platform"/>
            <consortium name="The Broad Institute Genome Sequencing Center for Infectious Disease"/>
            <person name="Wu L."/>
            <person name="Ma J."/>
        </authorList>
    </citation>
    <scope>NUCLEOTIDE SEQUENCE [LARGE SCALE GENOMIC DNA]</scope>
    <source>
        <strain evidence="2">CCUG 66188</strain>
    </source>
</reference>